<proteinExistence type="predicted"/>
<name>A0A022PFU5_9GAMM</name>
<keyword evidence="1" id="KW-1133">Transmembrane helix</keyword>
<evidence type="ECO:0008006" key="4">
    <source>
        <dbReference type="Google" id="ProtNLM"/>
    </source>
</evidence>
<dbReference type="Proteomes" id="UP000023464">
    <property type="component" value="Unassembled WGS sequence"/>
</dbReference>
<dbReference type="Pfam" id="PF05656">
    <property type="entry name" value="DUF805"/>
    <property type="match status" value="1"/>
</dbReference>
<organism evidence="2 3">
    <name type="scientific">Photorhabdus aegyptia</name>
    <dbReference type="NCBI Taxonomy" id="2805098"/>
    <lineage>
        <taxon>Bacteria</taxon>
        <taxon>Pseudomonadati</taxon>
        <taxon>Pseudomonadota</taxon>
        <taxon>Gammaproteobacteria</taxon>
        <taxon>Enterobacterales</taxon>
        <taxon>Morganellaceae</taxon>
        <taxon>Photorhabdus</taxon>
    </lineage>
</organism>
<protein>
    <recommendedName>
        <fullName evidence="4">DUF805 domain-containing protein</fullName>
    </recommendedName>
</protein>
<reference evidence="2 3" key="1">
    <citation type="submission" date="2014-03" db="EMBL/GenBank/DDBJ databases">
        <title>Draft Genome of Photorhabdus luminescens BA1, an Egyptian Isolate.</title>
        <authorList>
            <person name="Ghazal S."/>
            <person name="Hurst S.G.IV."/>
            <person name="Morris K."/>
            <person name="Thomas K."/>
            <person name="Tisa L.S."/>
        </authorList>
    </citation>
    <scope>NUCLEOTIDE SEQUENCE [LARGE SCALE GENOMIC DNA]</scope>
    <source>
        <strain evidence="2 3">BA1</strain>
    </source>
</reference>
<dbReference type="PATRIC" id="fig|1393736.3.peg.3709"/>
<accession>A0A022PFU5</accession>
<evidence type="ECO:0000313" key="2">
    <source>
        <dbReference type="EMBL" id="EYU13838.1"/>
    </source>
</evidence>
<sequence>MNDSLVSSIKSYFSQRLSRKDYIISFIKIAAILGILIFLSGYLAENNYAAHMQYELSVWLYIISIGLWAMCSFATVYYLIMKTAYRFNDVGLYGWPVSIFIYLCSVLPNYFPDKNKMIIYSPFISLIGIILALILPKRKNNNKN</sequence>
<evidence type="ECO:0000313" key="3">
    <source>
        <dbReference type="Proteomes" id="UP000023464"/>
    </source>
</evidence>
<dbReference type="RefSeq" id="WP_036781796.1">
    <property type="nucleotide sequence ID" value="NZ_CAWLTM010000048.1"/>
</dbReference>
<dbReference type="EMBL" id="JFGV01000067">
    <property type="protein sequence ID" value="EYU13838.1"/>
    <property type="molecule type" value="Genomic_DNA"/>
</dbReference>
<feature type="transmembrane region" description="Helical" evidence="1">
    <location>
        <begin position="117"/>
        <end position="135"/>
    </location>
</feature>
<keyword evidence="1" id="KW-0472">Membrane</keyword>
<gene>
    <name evidence="2" type="ORF">BA1DRAFT_03636</name>
</gene>
<keyword evidence="1" id="KW-0812">Transmembrane</keyword>
<feature type="transmembrane region" description="Helical" evidence="1">
    <location>
        <begin position="92"/>
        <end position="111"/>
    </location>
</feature>
<dbReference type="InterPro" id="IPR008523">
    <property type="entry name" value="DUF805"/>
</dbReference>
<dbReference type="AlphaFoldDB" id="A0A022PFU5"/>
<dbReference type="GO" id="GO:0016020">
    <property type="term" value="C:membrane"/>
    <property type="evidence" value="ECO:0007669"/>
    <property type="project" value="InterPro"/>
</dbReference>
<feature type="transmembrane region" description="Helical" evidence="1">
    <location>
        <begin position="56"/>
        <end position="80"/>
    </location>
</feature>
<keyword evidence="3" id="KW-1185">Reference proteome</keyword>
<comment type="caution">
    <text evidence="2">The sequence shown here is derived from an EMBL/GenBank/DDBJ whole genome shotgun (WGS) entry which is preliminary data.</text>
</comment>
<feature type="transmembrane region" description="Helical" evidence="1">
    <location>
        <begin position="21"/>
        <end position="44"/>
    </location>
</feature>
<evidence type="ECO:0000256" key="1">
    <source>
        <dbReference type="SAM" id="Phobius"/>
    </source>
</evidence>